<accession>A0A7W7Z4Y6</accession>
<keyword evidence="3" id="KW-1185">Reference proteome</keyword>
<gene>
    <name evidence="2" type="ORF">HNR60_002859</name>
</gene>
<protein>
    <submittedName>
        <fullName evidence="2">Uncharacterized protein</fullName>
    </submittedName>
</protein>
<organism evidence="2 3">
    <name type="scientific">Rhodopseudomonas rhenobacensis</name>
    <dbReference type="NCBI Taxonomy" id="87461"/>
    <lineage>
        <taxon>Bacteria</taxon>
        <taxon>Pseudomonadati</taxon>
        <taxon>Pseudomonadota</taxon>
        <taxon>Alphaproteobacteria</taxon>
        <taxon>Hyphomicrobiales</taxon>
        <taxon>Nitrobacteraceae</taxon>
        <taxon>Rhodopseudomonas</taxon>
    </lineage>
</organism>
<sequence>MKRDRAGRGATHRSLSRWKQFQLGRRGVPRWCLASTAREAPGHRPGPLRGSATCWLAGRGTGEGGESPPDRRCGVHRACPRKHGPGAHNRRRWRAARRRGLPSRLAGVAVSRDNATPAPCGAPPPSLRRGGHFAKLGRPASRECGRLSRTHRGCLKIESEVVKRNAALRSQPSSPGLTGRPSIPERSIRGCIQPRWLCNTGSPLSRG</sequence>
<evidence type="ECO:0000256" key="1">
    <source>
        <dbReference type="SAM" id="MobiDB-lite"/>
    </source>
</evidence>
<dbReference type="AlphaFoldDB" id="A0A7W7Z4Y6"/>
<reference evidence="2 3" key="1">
    <citation type="submission" date="2020-08" db="EMBL/GenBank/DDBJ databases">
        <title>Genomic Encyclopedia of Type Strains, Phase IV (KMG-IV): sequencing the most valuable type-strain genomes for metagenomic binning, comparative biology and taxonomic classification.</title>
        <authorList>
            <person name="Goeker M."/>
        </authorList>
    </citation>
    <scope>NUCLEOTIDE SEQUENCE [LARGE SCALE GENOMIC DNA]</scope>
    <source>
        <strain evidence="2 3">DSM 12706</strain>
    </source>
</reference>
<comment type="caution">
    <text evidence="2">The sequence shown here is derived from an EMBL/GenBank/DDBJ whole genome shotgun (WGS) entry which is preliminary data.</text>
</comment>
<name>A0A7W7Z4Y6_9BRAD</name>
<evidence type="ECO:0000313" key="2">
    <source>
        <dbReference type="EMBL" id="MBB5048098.1"/>
    </source>
</evidence>
<dbReference type="EMBL" id="JACHIH010000017">
    <property type="protein sequence ID" value="MBB5048098.1"/>
    <property type="molecule type" value="Genomic_DNA"/>
</dbReference>
<dbReference type="Proteomes" id="UP000542353">
    <property type="component" value="Unassembled WGS sequence"/>
</dbReference>
<evidence type="ECO:0000313" key="3">
    <source>
        <dbReference type="Proteomes" id="UP000542353"/>
    </source>
</evidence>
<proteinExistence type="predicted"/>
<feature type="region of interest" description="Disordered" evidence="1">
    <location>
        <begin position="167"/>
        <end position="186"/>
    </location>
</feature>